<evidence type="ECO:0008006" key="6">
    <source>
        <dbReference type="Google" id="ProtNLM"/>
    </source>
</evidence>
<dbReference type="SUPFAM" id="SSF46894">
    <property type="entry name" value="C-terminal effector domain of the bipartite response regulators"/>
    <property type="match status" value="1"/>
</dbReference>
<dbReference type="GO" id="GO:0006355">
    <property type="term" value="P:regulation of DNA-templated transcription"/>
    <property type="evidence" value="ECO:0007669"/>
    <property type="project" value="InterPro"/>
</dbReference>
<dbReference type="SUPFAM" id="SSF52172">
    <property type="entry name" value="CheY-like"/>
    <property type="match status" value="1"/>
</dbReference>
<evidence type="ECO:0000256" key="1">
    <source>
        <dbReference type="ARBA" id="ARBA00023015"/>
    </source>
</evidence>
<dbReference type="InterPro" id="IPR016032">
    <property type="entry name" value="Sig_transdc_resp-reg_C-effctor"/>
</dbReference>
<dbReference type="Gene3D" id="1.10.10.10">
    <property type="entry name" value="Winged helix-like DNA-binding domain superfamily/Winged helix DNA-binding domain"/>
    <property type="match status" value="1"/>
</dbReference>
<dbReference type="InterPro" id="IPR011006">
    <property type="entry name" value="CheY-like_superfamily"/>
</dbReference>
<dbReference type="InterPro" id="IPR039420">
    <property type="entry name" value="WalR-like"/>
</dbReference>
<dbReference type="RefSeq" id="WP_121989546.1">
    <property type="nucleotide sequence ID" value="NZ_OUNR01000016.1"/>
</dbReference>
<evidence type="ECO:0000313" key="4">
    <source>
        <dbReference type="EMBL" id="SPP65232.1"/>
    </source>
</evidence>
<dbReference type="AlphaFoldDB" id="A0A330L5W1"/>
<dbReference type="Proteomes" id="UP000248168">
    <property type="component" value="Unassembled WGS sequence"/>
</dbReference>
<keyword evidence="5" id="KW-1185">Reference proteome</keyword>
<dbReference type="PANTHER" id="PTHR43214">
    <property type="entry name" value="TWO-COMPONENT RESPONSE REGULATOR"/>
    <property type="match status" value="1"/>
</dbReference>
<evidence type="ECO:0000256" key="2">
    <source>
        <dbReference type="ARBA" id="ARBA00023125"/>
    </source>
</evidence>
<organism evidence="4 5">
    <name type="scientific">Nitrospira lenta</name>
    <dbReference type="NCBI Taxonomy" id="1436998"/>
    <lineage>
        <taxon>Bacteria</taxon>
        <taxon>Pseudomonadati</taxon>
        <taxon>Nitrospirota</taxon>
        <taxon>Nitrospiria</taxon>
        <taxon>Nitrospirales</taxon>
        <taxon>Nitrospiraceae</taxon>
        <taxon>Nitrospira</taxon>
    </lineage>
</organism>
<gene>
    <name evidence="4" type="ORF">NITLEN_30146</name>
</gene>
<sequence>MADAPILRQRVLFAGPPSEIEAESQRLLCGRYEIERCPADELSLLARVEFLRPDVVIVDLQHLSSLKTIGRILERARSCQVLALTGMPQLSIRAAVFAAGGTGVIVRSEPATEITGWIDAVLSGRPSTRCLPPDAETSARENPIRPAPRLTDSDRLVLSLVARSYPAHRIARVLGLSTGAVRLSLAYLKRQFRVCTRQELKQHAGNQRLIPDIP</sequence>
<keyword evidence="2" id="KW-0238">DNA-binding</keyword>
<dbReference type="InParanoid" id="A0A330L5W1"/>
<dbReference type="OrthoDB" id="9808843at2"/>
<dbReference type="PANTHER" id="PTHR43214:SF41">
    <property type="entry name" value="NITRATE_NITRITE RESPONSE REGULATOR PROTEIN NARP"/>
    <property type="match status" value="1"/>
</dbReference>
<keyword evidence="1" id="KW-0805">Transcription regulation</keyword>
<keyword evidence="3" id="KW-0804">Transcription</keyword>
<evidence type="ECO:0000313" key="5">
    <source>
        <dbReference type="Proteomes" id="UP000248168"/>
    </source>
</evidence>
<evidence type="ECO:0000256" key="3">
    <source>
        <dbReference type="ARBA" id="ARBA00023163"/>
    </source>
</evidence>
<accession>A0A330L5W1</accession>
<dbReference type="GO" id="GO:0003677">
    <property type="term" value="F:DNA binding"/>
    <property type="evidence" value="ECO:0007669"/>
    <property type="project" value="UniProtKB-KW"/>
</dbReference>
<dbReference type="InterPro" id="IPR036388">
    <property type="entry name" value="WH-like_DNA-bd_sf"/>
</dbReference>
<name>A0A330L5W1_9BACT</name>
<dbReference type="Gene3D" id="3.40.50.2300">
    <property type="match status" value="1"/>
</dbReference>
<dbReference type="EMBL" id="OUNR01000016">
    <property type="protein sequence ID" value="SPP65232.1"/>
    <property type="molecule type" value="Genomic_DNA"/>
</dbReference>
<proteinExistence type="predicted"/>
<reference evidence="5" key="1">
    <citation type="submission" date="2018-04" db="EMBL/GenBank/DDBJ databases">
        <authorList>
            <person name="Lucker S."/>
            <person name="Sakoula D."/>
        </authorList>
    </citation>
    <scope>NUCLEOTIDE SEQUENCE [LARGE SCALE GENOMIC DNA]</scope>
</reference>
<protein>
    <recommendedName>
        <fullName evidence="6">Response regulatory domain-containing protein</fullName>
    </recommendedName>
</protein>